<feature type="transmembrane region" description="Helical" evidence="2">
    <location>
        <begin position="252"/>
        <end position="271"/>
    </location>
</feature>
<keyword evidence="5" id="KW-0012">Acyltransferase</keyword>
<dbReference type="AlphaFoldDB" id="A0AA90KBI6"/>
<feature type="transmembrane region" description="Helical" evidence="2">
    <location>
        <begin position="188"/>
        <end position="206"/>
    </location>
</feature>
<sequence>MSTDMTRPAPGPPAAPPAAAAGAPRSQGLDGLRALAVTAVVVYHLWTNGLPGGFIGVDLFFVISGYLITSLLTAERDRTGRMRLRAFWVRRARRLLPALWAVLVVAACAATLLGGDTYAGLRGTVLAALTYSSNWWQVARHDAYFAGVGGRPVLQHLWSLAVEEQFYVLWPMLLWAVLSLVRGRRRQAAATAGLAGCCFALMAWLFSPDTDTSRVYYGTDTHGGGLLLGAAAALLVPLARAGGPWPARSVRLLDRAGFAGLGVLALAALLLDGTGAATYRGGLAISCAASVAVTVAACAPGRLARSLSWPPLVWVGRRSYGIYLWHWPLIAVLADAAPRLAASPAGHWLVLAATVLIAAASHRALEEPLIRLGTRAYLTAGRRWFEERAEQRPQQALALAVAAAGVVTVAAIGVAHAPGATGLQAQIAAGQRLAADPPGASPAATSAVAPGPSPAAPGVPDRGAPAPRPPTGPNGTPFAVVDGRDTGGHEHGTAIAARPPVTGEDLTAVGDSVMLASADALRHDFPGIAVEAKVGRQMDAAPGVLRDLAAAGRLRHTVVIGLGTNGGFGDSVIDDVLRITGPGRTVAFVDVHVPKPWQDGVNAALRRAVVRHPGTLLVDWNAVISPAPERLWTDRTHPRPSGTGLYADAVRDTLARAAGG</sequence>
<dbReference type="Pfam" id="PF01757">
    <property type="entry name" value="Acyl_transf_3"/>
    <property type="match status" value="1"/>
</dbReference>
<reference evidence="5 6" key="1">
    <citation type="submission" date="2023-05" db="EMBL/GenBank/DDBJ databases">
        <title>Streptantibioticus silvisoli sp. nov., acidotolerant actinomycetes 1 from pine litter.</title>
        <authorList>
            <person name="Swiecimska M."/>
            <person name="Golinska P."/>
            <person name="Sangal V."/>
            <person name="Wachnowicz B."/>
            <person name="Goodfellow M."/>
        </authorList>
    </citation>
    <scope>NUCLEOTIDE SEQUENCE</scope>
    <source>
        <strain evidence="5">SL13</strain>
        <strain evidence="4 6">SL54</strain>
    </source>
</reference>
<feature type="transmembrane region" description="Helical" evidence="2">
    <location>
        <begin position="53"/>
        <end position="74"/>
    </location>
</feature>
<keyword evidence="6" id="KW-1185">Reference proteome</keyword>
<feature type="region of interest" description="Disordered" evidence="1">
    <location>
        <begin position="434"/>
        <end position="495"/>
    </location>
</feature>
<dbReference type="Proteomes" id="UP001156398">
    <property type="component" value="Unassembled WGS sequence"/>
</dbReference>
<evidence type="ECO:0000313" key="6">
    <source>
        <dbReference type="Proteomes" id="UP001156398"/>
    </source>
</evidence>
<dbReference type="GO" id="GO:0009103">
    <property type="term" value="P:lipopolysaccharide biosynthetic process"/>
    <property type="evidence" value="ECO:0007669"/>
    <property type="project" value="TreeGrafter"/>
</dbReference>
<dbReference type="InterPro" id="IPR002656">
    <property type="entry name" value="Acyl_transf_3_dom"/>
</dbReference>
<keyword evidence="2" id="KW-1133">Transmembrane helix</keyword>
<evidence type="ECO:0000256" key="2">
    <source>
        <dbReference type="SAM" id="Phobius"/>
    </source>
</evidence>
<dbReference type="GO" id="GO:0016020">
    <property type="term" value="C:membrane"/>
    <property type="evidence" value="ECO:0007669"/>
    <property type="project" value="TreeGrafter"/>
</dbReference>
<evidence type="ECO:0000313" key="5">
    <source>
        <dbReference type="EMBL" id="MDI5973377.1"/>
    </source>
</evidence>
<feature type="domain" description="Acyltransferase 3" evidence="3">
    <location>
        <begin position="28"/>
        <end position="359"/>
    </location>
</feature>
<evidence type="ECO:0000313" key="4">
    <source>
        <dbReference type="EMBL" id="MDI5961823.1"/>
    </source>
</evidence>
<keyword evidence="2" id="KW-0812">Transmembrane</keyword>
<feature type="region of interest" description="Disordered" evidence="1">
    <location>
        <begin position="1"/>
        <end position="23"/>
    </location>
</feature>
<keyword evidence="2" id="KW-0472">Membrane</keyword>
<feature type="compositionally biased region" description="Low complexity" evidence="1">
    <location>
        <begin position="434"/>
        <end position="450"/>
    </location>
</feature>
<feature type="transmembrane region" description="Helical" evidence="2">
    <location>
        <begin position="396"/>
        <end position="417"/>
    </location>
</feature>
<evidence type="ECO:0000256" key="1">
    <source>
        <dbReference type="SAM" id="MobiDB-lite"/>
    </source>
</evidence>
<dbReference type="PANTHER" id="PTHR23028:SF53">
    <property type="entry name" value="ACYL_TRANSF_3 DOMAIN-CONTAINING PROTEIN"/>
    <property type="match status" value="1"/>
</dbReference>
<dbReference type="GO" id="GO:0016747">
    <property type="term" value="F:acyltransferase activity, transferring groups other than amino-acyl groups"/>
    <property type="evidence" value="ECO:0007669"/>
    <property type="project" value="InterPro"/>
</dbReference>
<gene>
    <name evidence="4" type="ORF">POF43_003635</name>
    <name evidence="5" type="ORF">POF50_029215</name>
</gene>
<protein>
    <submittedName>
        <fullName evidence="5">Acyltransferase family protein</fullName>
    </submittedName>
</protein>
<keyword evidence="5" id="KW-0808">Transferase</keyword>
<accession>A0AA90KBI6</accession>
<feature type="transmembrane region" description="Helical" evidence="2">
    <location>
        <begin position="95"/>
        <end position="114"/>
    </location>
</feature>
<feature type="transmembrane region" description="Helical" evidence="2">
    <location>
        <begin position="165"/>
        <end position="181"/>
    </location>
</feature>
<feature type="compositionally biased region" description="Basic and acidic residues" evidence="1">
    <location>
        <begin position="482"/>
        <end position="492"/>
    </location>
</feature>
<evidence type="ECO:0000259" key="3">
    <source>
        <dbReference type="Pfam" id="PF01757"/>
    </source>
</evidence>
<dbReference type="RefSeq" id="WP_282699070.1">
    <property type="nucleotide sequence ID" value="NZ_JAAGKO020000003.1"/>
</dbReference>
<dbReference type="InterPro" id="IPR050879">
    <property type="entry name" value="Acyltransferase_3"/>
</dbReference>
<comment type="caution">
    <text evidence="5">The sequence shown here is derived from an EMBL/GenBank/DDBJ whole genome shotgun (WGS) entry which is preliminary data.</text>
</comment>
<dbReference type="PANTHER" id="PTHR23028">
    <property type="entry name" value="ACETYLTRANSFERASE"/>
    <property type="match status" value="1"/>
</dbReference>
<feature type="transmembrane region" description="Helical" evidence="2">
    <location>
        <begin position="277"/>
        <end position="299"/>
    </location>
</feature>
<dbReference type="SUPFAM" id="SSF52266">
    <property type="entry name" value="SGNH hydrolase"/>
    <property type="match status" value="1"/>
</dbReference>
<proteinExistence type="predicted"/>
<dbReference type="EMBL" id="JAAGKO020000003">
    <property type="protein sequence ID" value="MDI5961823.1"/>
    <property type="molecule type" value="Genomic_DNA"/>
</dbReference>
<feature type="transmembrane region" description="Helical" evidence="2">
    <location>
        <begin position="226"/>
        <end position="245"/>
    </location>
</feature>
<organism evidence="5">
    <name type="scientific">Streptantibioticus silvisoli</name>
    <dbReference type="NCBI Taxonomy" id="2705255"/>
    <lineage>
        <taxon>Bacteria</taxon>
        <taxon>Bacillati</taxon>
        <taxon>Actinomycetota</taxon>
        <taxon>Actinomycetes</taxon>
        <taxon>Kitasatosporales</taxon>
        <taxon>Streptomycetaceae</taxon>
        <taxon>Streptantibioticus</taxon>
    </lineage>
</organism>
<dbReference type="EMBL" id="JABXJJ020000045">
    <property type="protein sequence ID" value="MDI5973377.1"/>
    <property type="molecule type" value="Genomic_DNA"/>
</dbReference>
<name>A0AA90KBI6_9ACTN</name>
<dbReference type="CDD" id="cd01840">
    <property type="entry name" value="SGNH_hydrolase_yrhL_like"/>
    <property type="match status" value="1"/>
</dbReference>